<gene>
    <name evidence="3" type="ORF">H9847_03455</name>
</gene>
<feature type="compositionally biased region" description="Polar residues" evidence="1">
    <location>
        <begin position="228"/>
        <end position="252"/>
    </location>
</feature>
<dbReference type="InterPro" id="IPR036465">
    <property type="entry name" value="vWFA_dom_sf"/>
</dbReference>
<comment type="caution">
    <text evidence="3">The sequence shown here is derived from an EMBL/GenBank/DDBJ whole genome shotgun (WGS) entry which is preliminary data.</text>
</comment>
<dbReference type="SUPFAM" id="SSF53300">
    <property type="entry name" value="vWA-like"/>
    <property type="match status" value="1"/>
</dbReference>
<dbReference type="InterPro" id="IPR002035">
    <property type="entry name" value="VWF_A"/>
</dbReference>
<feature type="region of interest" description="Disordered" evidence="1">
    <location>
        <begin position="196"/>
        <end position="252"/>
    </location>
</feature>
<dbReference type="AlphaFoldDB" id="A0A948TF51"/>
<protein>
    <submittedName>
        <fullName evidence="3">VWA domain-containing protein</fullName>
    </submittedName>
</protein>
<dbReference type="PANTHER" id="PTHR10338:SF108">
    <property type="entry name" value="INTER-ALPHA-TRYPSIN INHIBITOR HEAVY CHAIN H4-LIKE PROTEIN"/>
    <property type="match status" value="1"/>
</dbReference>
<feature type="domain" description="VWFA" evidence="2">
    <location>
        <begin position="17"/>
        <end position="190"/>
    </location>
</feature>
<sequence>MALDMSKYTVKTAKPMPVILLLDVSGSMAGSSIDELNSAVSEMLKSFTRIEVMLQISIITFGNEVKLIMQQQEARDALNNWQDLDASGMTPLGTALRMAKDMVEDKEIVPSRSYRPLVVLVSDGEPTDDWRTPLQEFISTGRSQKSDRMAMGIGVDFNRDILSQFIDGSSQPEVFTAEDASQIKDFFKMVTMSVTRSTTVGGRKPDSSSAPAPSGDNRATATKAATTQSQPHSQESPASKNDPQSTFEDYFG</sequence>
<dbReference type="EMBL" id="JAHLFE010000063">
    <property type="protein sequence ID" value="MBU3843915.1"/>
    <property type="molecule type" value="Genomic_DNA"/>
</dbReference>
<reference evidence="3" key="2">
    <citation type="submission" date="2021-04" db="EMBL/GenBank/DDBJ databases">
        <authorList>
            <person name="Gilroy R."/>
        </authorList>
    </citation>
    <scope>NUCLEOTIDE SEQUENCE</scope>
    <source>
        <strain evidence="3">378</strain>
    </source>
</reference>
<evidence type="ECO:0000313" key="3">
    <source>
        <dbReference type="EMBL" id="MBU3843915.1"/>
    </source>
</evidence>
<dbReference type="SMART" id="SM00327">
    <property type="entry name" value="VWA"/>
    <property type="match status" value="1"/>
</dbReference>
<dbReference type="Gene3D" id="3.40.50.410">
    <property type="entry name" value="von Willebrand factor, type A domain"/>
    <property type="match status" value="1"/>
</dbReference>
<evidence type="ECO:0000313" key="4">
    <source>
        <dbReference type="Proteomes" id="UP000733611"/>
    </source>
</evidence>
<dbReference type="Pfam" id="PF00092">
    <property type="entry name" value="VWA"/>
    <property type="match status" value="1"/>
</dbReference>
<dbReference type="PROSITE" id="PS50234">
    <property type="entry name" value="VWFA"/>
    <property type="match status" value="1"/>
</dbReference>
<evidence type="ECO:0000256" key="1">
    <source>
        <dbReference type="SAM" id="MobiDB-lite"/>
    </source>
</evidence>
<dbReference type="PANTHER" id="PTHR10338">
    <property type="entry name" value="INTER-ALPHA-TRYPSIN INHIBITOR HEAVY CHAIN FAMILY MEMBER"/>
    <property type="match status" value="1"/>
</dbReference>
<evidence type="ECO:0000259" key="2">
    <source>
        <dbReference type="PROSITE" id="PS50234"/>
    </source>
</evidence>
<accession>A0A948TF51</accession>
<organism evidence="3 4">
    <name type="scientific">Candidatus Anaerobiospirillum pullicola</name>
    <dbReference type="NCBI Taxonomy" id="2838451"/>
    <lineage>
        <taxon>Bacteria</taxon>
        <taxon>Pseudomonadati</taxon>
        <taxon>Pseudomonadota</taxon>
        <taxon>Gammaproteobacteria</taxon>
        <taxon>Aeromonadales</taxon>
        <taxon>Succinivibrionaceae</taxon>
        <taxon>Anaerobiospirillum</taxon>
    </lineage>
</organism>
<dbReference type="InterPro" id="IPR050934">
    <property type="entry name" value="ITIH"/>
</dbReference>
<reference evidence="3" key="1">
    <citation type="journal article" date="2021" name="PeerJ">
        <title>Extensive microbial diversity within the chicken gut microbiome revealed by metagenomics and culture.</title>
        <authorList>
            <person name="Gilroy R."/>
            <person name="Ravi A."/>
            <person name="Getino M."/>
            <person name="Pursley I."/>
            <person name="Horton D.L."/>
            <person name="Alikhan N.F."/>
            <person name="Baker D."/>
            <person name="Gharbi K."/>
            <person name="Hall N."/>
            <person name="Watson M."/>
            <person name="Adriaenssens E.M."/>
            <person name="Foster-Nyarko E."/>
            <person name="Jarju S."/>
            <person name="Secka A."/>
            <person name="Antonio M."/>
            <person name="Oren A."/>
            <person name="Chaudhuri R.R."/>
            <person name="La Ragione R."/>
            <person name="Hildebrand F."/>
            <person name="Pallen M.J."/>
        </authorList>
    </citation>
    <scope>NUCLEOTIDE SEQUENCE</scope>
    <source>
        <strain evidence="3">378</strain>
    </source>
</reference>
<name>A0A948TF51_9GAMM</name>
<proteinExistence type="predicted"/>
<dbReference type="Proteomes" id="UP000733611">
    <property type="component" value="Unassembled WGS sequence"/>
</dbReference>
<feature type="compositionally biased region" description="Low complexity" evidence="1">
    <location>
        <begin position="207"/>
        <end position="227"/>
    </location>
</feature>